<keyword evidence="2" id="KW-0677">Repeat</keyword>
<sequence length="593" mass="68867">MRRKLTGVSTIILALRKNINFNYTMEYVERPLPFLFRQPSISTSIRICDDHLCAAPLNVTCAAKSFNFRSLPSSRGYQSDVDLEFENGNECGLLDYERTVDQGPSCDAKTILDILSTCPAQEKCSKLDRCGVKVTHQLVSDVISRTRNDWEKAFTFFLWAGRQPGYMHSLREFHSMIAILGKFRKFDTAWNLINDMQAASLLTPRTILIMIWKYAAVHDVAKAISAFYAHKRYKFEIGLVEFQGLLSALCRYKNVKDAEHLLFCNQTVFPLNAKSFNIILNGWFNLIGDSREGNRVWREMERRGIRRDVYSYSSIMSCYSKVGNLNKVFRLFDEMKALGIEPDKKVYNAVILALAKGGLQKEARNLMKTMDEKGFTPDSVTYNSLIMPLCKSKLFDEAKLVFDEMIGRRCFPTIRTYHAFFRILRTGEQVFELLQKMYLTGCHPTHDTYIMLIRKFCRWRQLDNVFKLWREMSENGLDPDRSSYIVLIHGLFLNGKLEEAFNYYQEMKAKHLLPEPKTEEMLQDWMRGKKDAENPVTDPKDNQSTFRVTDPKDNPSSVESLQRLDIGSKKEFSFPQPELRSFRRERGFSFPDN</sequence>
<dbReference type="EMBL" id="KV017149">
    <property type="protein sequence ID" value="KZV19010.1"/>
    <property type="molecule type" value="Genomic_DNA"/>
</dbReference>
<feature type="repeat" description="PPR" evidence="3">
    <location>
        <begin position="308"/>
        <end position="342"/>
    </location>
</feature>
<keyword evidence="6" id="KW-1185">Reference proteome</keyword>
<comment type="similarity">
    <text evidence="1">Belongs to the PPR family. P subfamily.</text>
</comment>
<protein>
    <submittedName>
        <fullName evidence="5">Pentatricopeptide repeat-containing family protein</fullName>
    </submittedName>
</protein>
<evidence type="ECO:0000256" key="2">
    <source>
        <dbReference type="ARBA" id="ARBA00022737"/>
    </source>
</evidence>
<evidence type="ECO:0000313" key="6">
    <source>
        <dbReference type="Proteomes" id="UP000250235"/>
    </source>
</evidence>
<evidence type="ECO:0000256" key="3">
    <source>
        <dbReference type="PROSITE-ProRule" id="PRU00708"/>
    </source>
</evidence>
<dbReference type="Proteomes" id="UP000250235">
    <property type="component" value="Unassembled WGS sequence"/>
</dbReference>
<feature type="repeat" description="PPR" evidence="3">
    <location>
        <begin position="480"/>
        <end position="514"/>
    </location>
</feature>
<feature type="repeat" description="PPR" evidence="3">
    <location>
        <begin position="445"/>
        <end position="479"/>
    </location>
</feature>
<feature type="repeat" description="PPR" evidence="3">
    <location>
        <begin position="343"/>
        <end position="377"/>
    </location>
</feature>
<dbReference type="Pfam" id="PF13041">
    <property type="entry name" value="PPR_2"/>
    <property type="match status" value="3"/>
</dbReference>
<evidence type="ECO:0000313" key="5">
    <source>
        <dbReference type="EMBL" id="KZV19010.1"/>
    </source>
</evidence>
<dbReference type="Gene3D" id="1.25.40.10">
    <property type="entry name" value="Tetratricopeptide repeat domain"/>
    <property type="match status" value="3"/>
</dbReference>
<gene>
    <name evidence="5" type="ORF">F511_08438</name>
</gene>
<organism evidence="5 6">
    <name type="scientific">Dorcoceras hygrometricum</name>
    <dbReference type="NCBI Taxonomy" id="472368"/>
    <lineage>
        <taxon>Eukaryota</taxon>
        <taxon>Viridiplantae</taxon>
        <taxon>Streptophyta</taxon>
        <taxon>Embryophyta</taxon>
        <taxon>Tracheophyta</taxon>
        <taxon>Spermatophyta</taxon>
        <taxon>Magnoliopsida</taxon>
        <taxon>eudicotyledons</taxon>
        <taxon>Gunneridae</taxon>
        <taxon>Pentapetalae</taxon>
        <taxon>asterids</taxon>
        <taxon>lamiids</taxon>
        <taxon>Lamiales</taxon>
        <taxon>Gesneriaceae</taxon>
        <taxon>Didymocarpoideae</taxon>
        <taxon>Trichosporeae</taxon>
        <taxon>Loxocarpinae</taxon>
        <taxon>Dorcoceras</taxon>
    </lineage>
</organism>
<feature type="repeat" description="PPR" evidence="3">
    <location>
        <begin position="378"/>
        <end position="412"/>
    </location>
</feature>
<dbReference type="AlphaFoldDB" id="A0A2Z7ABC0"/>
<dbReference type="PROSITE" id="PS51375">
    <property type="entry name" value="PPR"/>
    <property type="match status" value="6"/>
</dbReference>
<dbReference type="NCBIfam" id="TIGR00756">
    <property type="entry name" value="PPR"/>
    <property type="match status" value="4"/>
</dbReference>
<evidence type="ECO:0000256" key="1">
    <source>
        <dbReference type="ARBA" id="ARBA00007626"/>
    </source>
</evidence>
<dbReference type="PANTHER" id="PTHR47939">
    <property type="entry name" value="MEMBRANE-ASSOCIATED SALT-INDUCIBLE PROTEIN-LIKE"/>
    <property type="match status" value="1"/>
</dbReference>
<evidence type="ECO:0000256" key="4">
    <source>
        <dbReference type="SAM" id="MobiDB-lite"/>
    </source>
</evidence>
<feature type="repeat" description="PPR" evidence="3">
    <location>
        <begin position="272"/>
        <end position="307"/>
    </location>
</feature>
<reference evidence="5 6" key="1">
    <citation type="journal article" date="2015" name="Proc. Natl. Acad. Sci. U.S.A.">
        <title>The resurrection genome of Boea hygrometrica: A blueprint for survival of dehydration.</title>
        <authorList>
            <person name="Xiao L."/>
            <person name="Yang G."/>
            <person name="Zhang L."/>
            <person name="Yang X."/>
            <person name="Zhao S."/>
            <person name="Ji Z."/>
            <person name="Zhou Q."/>
            <person name="Hu M."/>
            <person name="Wang Y."/>
            <person name="Chen M."/>
            <person name="Xu Y."/>
            <person name="Jin H."/>
            <person name="Xiao X."/>
            <person name="Hu G."/>
            <person name="Bao F."/>
            <person name="Hu Y."/>
            <person name="Wan P."/>
            <person name="Li L."/>
            <person name="Deng X."/>
            <person name="Kuang T."/>
            <person name="Xiang C."/>
            <person name="Zhu J.K."/>
            <person name="Oliver M.J."/>
            <person name="He Y."/>
        </authorList>
    </citation>
    <scope>NUCLEOTIDE SEQUENCE [LARGE SCALE GENOMIC DNA]</scope>
    <source>
        <strain evidence="6">cv. XS01</strain>
    </source>
</reference>
<feature type="region of interest" description="Disordered" evidence="4">
    <location>
        <begin position="530"/>
        <end position="572"/>
    </location>
</feature>
<dbReference type="InterPro" id="IPR011990">
    <property type="entry name" value="TPR-like_helical_dom_sf"/>
</dbReference>
<dbReference type="OrthoDB" id="185373at2759"/>
<dbReference type="InterPro" id="IPR050667">
    <property type="entry name" value="PPR-containing_protein"/>
</dbReference>
<feature type="compositionally biased region" description="Basic and acidic residues" evidence="4">
    <location>
        <begin position="530"/>
        <end position="541"/>
    </location>
</feature>
<accession>A0A2Z7ABC0</accession>
<name>A0A2Z7ABC0_9LAMI</name>
<dbReference type="Pfam" id="PF01535">
    <property type="entry name" value="PPR"/>
    <property type="match status" value="1"/>
</dbReference>
<dbReference type="PANTHER" id="PTHR47939:SF5">
    <property type="entry name" value="PENTACOTRIPEPTIDE-REPEAT REGION OF PRORP DOMAIN-CONTAINING PROTEIN"/>
    <property type="match status" value="1"/>
</dbReference>
<proteinExistence type="inferred from homology"/>
<dbReference type="InterPro" id="IPR002885">
    <property type="entry name" value="PPR_rpt"/>
</dbReference>